<dbReference type="InterPro" id="IPR006118">
    <property type="entry name" value="Recombinase_CS"/>
</dbReference>
<dbReference type="PROSITE" id="PS51736">
    <property type="entry name" value="RECOMBINASES_3"/>
    <property type="match status" value="1"/>
</dbReference>
<evidence type="ECO:0000313" key="8">
    <source>
        <dbReference type="Proteomes" id="UP000180215"/>
    </source>
</evidence>
<reference evidence="7 8" key="1">
    <citation type="submission" date="2016-10" db="EMBL/GenBank/DDBJ databases">
        <title>Draft genome sequence of Methylobacterium extorquens CP3, a seed endophyte of Crotalaria pumila with plant growth-promoting and metal tolerance properties.</title>
        <authorList>
            <person name="Sanchez-Lopez A.S."/>
            <person name="Van Hamme J.D."/>
            <person name="Thijs S."/>
            <person name="Mcammond B.M."/>
            <person name="Stevens V."/>
            <person name="Gonzalez-Chavez M.D.C."/>
            <person name="Vangronsveld J."/>
        </authorList>
    </citation>
    <scope>NUCLEOTIDE SEQUENCE [LARGE SCALE GENOMIC DNA]</scope>
    <source>
        <strain evidence="7 8">CP3</strain>
    </source>
</reference>
<dbReference type="GO" id="GO:0003677">
    <property type="term" value="F:DNA binding"/>
    <property type="evidence" value="ECO:0007669"/>
    <property type="project" value="UniProtKB-KW"/>
</dbReference>
<dbReference type="GO" id="GO:0000150">
    <property type="term" value="F:DNA strand exchange activity"/>
    <property type="evidence" value="ECO:0007669"/>
    <property type="project" value="InterPro"/>
</dbReference>
<dbReference type="Pfam" id="PF00239">
    <property type="entry name" value="Resolvase"/>
    <property type="match status" value="1"/>
</dbReference>
<dbReference type="AlphaFoldDB" id="A0A1S1P9Q4"/>
<feature type="active site" description="O-(5'-phospho-DNA)-serine intermediate" evidence="4 5">
    <location>
        <position position="16"/>
    </location>
</feature>
<dbReference type="SUPFAM" id="SSF53041">
    <property type="entry name" value="Resolvase-like"/>
    <property type="match status" value="1"/>
</dbReference>
<feature type="domain" description="Resolvase/invertase-type recombinase catalytic" evidence="6">
    <location>
        <begin position="8"/>
        <end position="149"/>
    </location>
</feature>
<dbReference type="PANTHER" id="PTHR30461:SF2">
    <property type="entry name" value="SERINE RECOMBINASE PINE-RELATED"/>
    <property type="match status" value="1"/>
</dbReference>
<dbReference type="EMBL" id="MNAO01000016">
    <property type="protein sequence ID" value="OHV17899.1"/>
    <property type="molecule type" value="Genomic_DNA"/>
</dbReference>
<dbReference type="PROSITE" id="PS00397">
    <property type="entry name" value="RECOMBINASES_1"/>
    <property type="match status" value="1"/>
</dbReference>
<dbReference type="SMART" id="SM00857">
    <property type="entry name" value="Resolvase"/>
    <property type="match status" value="1"/>
</dbReference>
<evidence type="ECO:0000256" key="2">
    <source>
        <dbReference type="ARBA" id="ARBA00023125"/>
    </source>
</evidence>
<organism evidence="7 8">
    <name type="scientific">Methylorubrum extorquens</name>
    <name type="common">Methylobacterium dichloromethanicum</name>
    <name type="synonym">Methylobacterium extorquens</name>
    <dbReference type="NCBI Taxonomy" id="408"/>
    <lineage>
        <taxon>Bacteria</taxon>
        <taxon>Pseudomonadati</taxon>
        <taxon>Pseudomonadota</taxon>
        <taxon>Alphaproteobacteria</taxon>
        <taxon>Hyphomicrobiales</taxon>
        <taxon>Methylobacteriaceae</taxon>
        <taxon>Methylorubrum</taxon>
    </lineage>
</organism>
<dbReference type="Gene3D" id="3.40.50.1390">
    <property type="entry name" value="Resolvase, N-terminal catalytic domain"/>
    <property type="match status" value="1"/>
</dbReference>
<dbReference type="CDD" id="cd00338">
    <property type="entry name" value="Ser_Recombinase"/>
    <property type="match status" value="1"/>
</dbReference>
<evidence type="ECO:0000256" key="1">
    <source>
        <dbReference type="ARBA" id="ARBA00022908"/>
    </source>
</evidence>
<evidence type="ECO:0000256" key="5">
    <source>
        <dbReference type="PROSITE-ProRule" id="PRU10137"/>
    </source>
</evidence>
<comment type="caution">
    <text evidence="7">The sequence shown here is derived from an EMBL/GenBank/DDBJ whole genome shotgun (WGS) entry which is preliminary data.</text>
</comment>
<dbReference type="PANTHER" id="PTHR30461">
    <property type="entry name" value="DNA-INVERTASE FROM LAMBDOID PROPHAGE"/>
    <property type="match status" value="1"/>
</dbReference>
<dbReference type="InterPro" id="IPR050639">
    <property type="entry name" value="SSR_resolvase"/>
</dbReference>
<dbReference type="InterPro" id="IPR036162">
    <property type="entry name" value="Resolvase-like_N_sf"/>
</dbReference>
<keyword evidence="1" id="KW-0229">DNA integration</keyword>
<sequence length="228" mass="24401">MTGITLRPLVAYVRVSTDRQGKSGLGLEAQRRAIGEFASANGYQVVAEYQEVETGKGADALERRPQLASALAQARKLKCAVAVSKIDRLSRDVAFIATLMVQRVPFLVTELGADADPFMIHLYAALAQKERALISARTSAALQSLKENGVKLGNKTNLAEASAKGAESNKAGADAFAQNVLPVIEAIKRQGVTTLTGIAAELNNRNVQTVRGGRWEAMQVSRILKRAA</sequence>
<protein>
    <submittedName>
        <fullName evidence="7">Resolvase</fullName>
    </submittedName>
</protein>
<accession>A0A1S1P9Q4</accession>
<evidence type="ECO:0000256" key="3">
    <source>
        <dbReference type="ARBA" id="ARBA00023172"/>
    </source>
</evidence>
<evidence type="ECO:0000256" key="4">
    <source>
        <dbReference type="PIRSR" id="PIRSR606118-50"/>
    </source>
</evidence>
<evidence type="ECO:0000313" key="7">
    <source>
        <dbReference type="EMBL" id="OHV17899.1"/>
    </source>
</evidence>
<keyword evidence="2" id="KW-0238">DNA-binding</keyword>
<evidence type="ECO:0000259" key="6">
    <source>
        <dbReference type="PROSITE" id="PS51736"/>
    </source>
</evidence>
<dbReference type="Proteomes" id="UP000180215">
    <property type="component" value="Unassembled WGS sequence"/>
</dbReference>
<proteinExistence type="predicted"/>
<keyword evidence="3" id="KW-0233">DNA recombination</keyword>
<dbReference type="GO" id="GO:0015074">
    <property type="term" value="P:DNA integration"/>
    <property type="evidence" value="ECO:0007669"/>
    <property type="project" value="UniProtKB-KW"/>
</dbReference>
<dbReference type="InterPro" id="IPR006119">
    <property type="entry name" value="Resolv_N"/>
</dbReference>
<name>A0A1S1P9Q4_METEX</name>
<gene>
    <name evidence="7" type="ORF">BK022_02765</name>
</gene>